<keyword evidence="3" id="KW-0175">Coiled coil</keyword>
<evidence type="ECO:0000256" key="4">
    <source>
        <dbReference type="ARBA" id="ARBA00023242"/>
    </source>
</evidence>
<organism evidence="5 6">
    <name type="scientific">Paralvinella palmiformis</name>
    <dbReference type="NCBI Taxonomy" id="53620"/>
    <lineage>
        <taxon>Eukaryota</taxon>
        <taxon>Metazoa</taxon>
        <taxon>Spiralia</taxon>
        <taxon>Lophotrochozoa</taxon>
        <taxon>Annelida</taxon>
        <taxon>Polychaeta</taxon>
        <taxon>Sedentaria</taxon>
        <taxon>Canalipalpata</taxon>
        <taxon>Terebellida</taxon>
        <taxon>Terebelliformia</taxon>
        <taxon>Alvinellidae</taxon>
        <taxon>Paralvinella</taxon>
    </lineage>
</organism>
<dbReference type="AlphaFoldDB" id="A0AAD9K9G3"/>
<reference evidence="5" key="1">
    <citation type="journal article" date="2023" name="Mol. Biol. Evol.">
        <title>Third-Generation Sequencing Reveals the Adaptive Role of the Epigenome in Three Deep-Sea Polychaetes.</title>
        <authorList>
            <person name="Perez M."/>
            <person name="Aroh O."/>
            <person name="Sun Y."/>
            <person name="Lan Y."/>
            <person name="Juniper S.K."/>
            <person name="Young C.R."/>
            <person name="Angers B."/>
            <person name="Qian P.Y."/>
        </authorList>
    </citation>
    <scope>NUCLEOTIDE SEQUENCE</scope>
    <source>
        <strain evidence="5">P08H-3</strain>
    </source>
</reference>
<evidence type="ECO:0000256" key="2">
    <source>
        <dbReference type="ARBA" id="ARBA00022723"/>
    </source>
</evidence>
<name>A0AAD9K9G3_9ANNE</name>
<dbReference type="Proteomes" id="UP001208570">
    <property type="component" value="Unassembled WGS sequence"/>
</dbReference>
<evidence type="ECO:0000256" key="3">
    <source>
        <dbReference type="ARBA" id="ARBA00023054"/>
    </source>
</evidence>
<dbReference type="GO" id="GO:0005634">
    <property type="term" value="C:nucleus"/>
    <property type="evidence" value="ECO:0007669"/>
    <property type="project" value="UniProtKB-SubCell"/>
</dbReference>
<dbReference type="PANTHER" id="PTHR23337">
    <property type="entry name" value="ZINC FINGER CW-TYPE COILED-COIL DOMAIN PROTEIN 1"/>
    <property type="match status" value="1"/>
</dbReference>
<accession>A0AAD9K9G3</accession>
<proteinExistence type="predicted"/>
<comment type="caution">
    <text evidence="5">The sequence shown here is derived from an EMBL/GenBank/DDBJ whole genome shotgun (WGS) entry which is preliminary data.</text>
</comment>
<keyword evidence="4" id="KW-0539">Nucleus</keyword>
<evidence type="ECO:0000313" key="6">
    <source>
        <dbReference type="Proteomes" id="UP001208570"/>
    </source>
</evidence>
<keyword evidence="2" id="KW-0479">Metal-binding</keyword>
<evidence type="ECO:0000256" key="1">
    <source>
        <dbReference type="ARBA" id="ARBA00004123"/>
    </source>
</evidence>
<keyword evidence="6" id="KW-1185">Reference proteome</keyword>
<sequence>MKSPRTRYDRHSTDVRVIANNEPQPESTTNATVTLDILQDGGAEIPSSSTVGTSSSNMVQMTEDICNGYRTCLRYFLPPNWVMDKEVVSTLTIQELSMFPLDDFFDHYEKGLRKLVSSFQLEAQTRQHEAEQMRNKLSSVRRMIAKLLKSINEEFDIDPECDTDQVDELLALCVKQATQQLGEDK</sequence>
<gene>
    <name evidence="5" type="ORF">LSH36_38g03004</name>
</gene>
<dbReference type="PANTHER" id="PTHR23337:SF3">
    <property type="entry name" value="MORC FAMILY CW-TYPE ZINC FINGER 2"/>
    <property type="match status" value="1"/>
</dbReference>
<dbReference type="GO" id="GO:0046872">
    <property type="term" value="F:metal ion binding"/>
    <property type="evidence" value="ECO:0007669"/>
    <property type="project" value="UniProtKB-KW"/>
</dbReference>
<dbReference type="EMBL" id="JAODUP010000038">
    <property type="protein sequence ID" value="KAK2166515.1"/>
    <property type="molecule type" value="Genomic_DNA"/>
</dbReference>
<evidence type="ECO:0000313" key="5">
    <source>
        <dbReference type="EMBL" id="KAK2166515.1"/>
    </source>
</evidence>
<protein>
    <submittedName>
        <fullName evidence="5">Uncharacterized protein</fullName>
    </submittedName>
</protein>
<comment type="subcellular location">
    <subcellularLocation>
        <location evidence="1">Nucleus</location>
    </subcellularLocation>
</comment>